<feature type="domain" description="Solute-binding protein family 5" evidence="4">
    <location>
        <begin position="190"/>
        <end position="339"/>
    </location>
</feature>
<proteinExistence type="inferred from homology"/>
<evidence type="ECO:0000256" key="3">
    <source>
        <dbReference type="ARBA" id="ARBA00022729"/>
    </source>
</evidence>
<evidence type="ECO:0000259" key="4">
    <source>
        <dbReference type="Pfam" id="PF00496"/>
    </source>
</evidence>
<keyword evidence="3" id="KW-0732">Signal</keyword>
<dbReference type="SUPFAM" id="SSF53850">
    <property type="entry name" value="Periplasmic binding protein-like II"/>
    <property type="match status" value="1"/>
</dbReference>
<reference evidence="5 6" key="1">
    <citation type="submission" date="2014-11" db="EMBL/GenBank/DDBJ databases">
        <title>Mycobacterium setense Manresensis Genome.</title>
        <authorList>
            <person name="Rech G."/>
            <person name="Sumoy L."/>
        </authorList>
    </citation>
    <scope>NUCLEOTIDE SEQUENCE [LARGE SCALE GENOMIC DNA]</scope>
    <source>
        <strain evidence="5 6">Manresensis</strain>
    </source>
</reference>
<dbReference type="Proteomes" id="UP000031004">
    <property type="component" value="Unassembled WGS sequence"/>
</dbReference>
<evidence type="ECO:0000256" key="1">
    <source>
        <dbReference type="ARBA" id="ARBA00005695"/>
    </source>
</evidence>
<dbReference type="PANTHER" id="PTHR30290:SF9">
    <property type="entry name" value="OLIGOPEPTIDE-BINDING PROTEIN APPA"/>
    <property type="match status" value="1"/>
</dbReference>
<keyword evidence="6" id="KW-1185">Reference proteome</keyword>
<evidence type="ECO:0000256" key="2">
    <source>
        <dbReference type="ARBA" id="ARBA00022448"/>
    </source>
</evidence>
<dbReference type="Pfam" id="PF00496">
    <property type="entry name" value="SBP_bac_5"/>
    <property type="match status" value="1"/>
</dbReference>
<dbReference type="InterPro" id="IPR000914">
    <property type="entry name" value="SBP_5_dom"/>
</dbReference>
<sequence>MRELTFGWPTHQLTDDPRLAYNSISKTYCRMIYESLLDIDPDTGALLPWLATSWRYRDPLTLDLSIRSDRHFSDGTPLTPVTVAQSFSDIVTLKQVSPLPAAVTMLTGLDRIETGAEGVTFRFVRHNAAFLRSLASVNLAIRKAPGLGTARWRPVAGGVTDGCQRLMFREAATGDVYAGRVDGYHVAELHNPGISYGLCPNASRGPMADPRVRHALTLLIDRPALKPILDAYGYTVASSVLTPTTGCYRDFSAELAYDPPTAHRLLDAAGAQELSFEVVFNSSFSPIDAAILTAVAAQWKQHGIELILADVDFPELRSRQQSGDYDFRFFYFTGSDPDLLRYQFAVTQRNMNRRTGTDRLDTMLDAQLTCADPHARGELVHDIQHRILTGGLWLPLCNVRTVTSYRPGGLSGIHLDTEALARIP</sequence>
<accession>A0ABR4YW22</accession>
<dbReference type="Gene3D" id="3.10.105.10">
    <property type="entry name" value="Dipeptide-binding Protein, Domain 3"/>
    <property type="match status" value="1"/>
</dbReference>
<dbReference type="RefSeq" id="WP_039319766.1">
    <property type="nucleotide sequence ID" value="NZ_JTLZ01000005.1"/>
</dbReference>
<dbReference type="Gene3D" id="3.40.190.10">
    <property type="entry name" value="Periplasmic binding protein-like II"/>
    <property type="match status" value="1"/>
</dbReference>
<keyword evidence="2" id="KW-0813">Transport</keyword>
<evidence type="ECO:0000313" key="6">
    <source>
        <dbReference type="Proteomes" id="UP000031004"/>
    </source>
</evidence>
<name>A0ABR4YW22_9MYCO</name>
<organism evidence="5 6">
    <name type="scientific">Mycolicibacterium setense</name>
    <dbReference type="NCBI Taxonomy" id="431269"/>
    <lineage>
        <taxon>Bacteria</taxon>
        <taxon>Bacillati</taxon>
        <taxon>Actinomycetota</taxon>
        <taxon>Actinomycetes</taxon>
        <taxon>Mycobacteriales</taxon>
        <taxon>Mycobacteriaceae</taxon>
        <taxon>Mycolicibacterium</taxon>
    </lineage>
</organism>
<comment type="caution">
    <text evidence="5">The sequence shown here is derived from an EMBL/GenBank/DDBJ whole genome shotgun (WGS) entry which is preliminary data.</text>
</comment>
<protein>
    <recommendedName>
        <fullName evidence="4">Solute-binding protein family 5 domain-containing protein</fullName>
    </recommendedName>
</protein>
<dbReference type="EMBL" id="JTLZ01000005">
    <property type="protein sequence ID" value="KHO26412.1"/>
    <property type="molecule type" value="Genomic_DNA"/>
</dbReference>
<dbReference type="InterPro" id="IPR039424">
    <property type="entry name" value="SBP_5"/>
</dbReference>
<comment type="similarity">
    <text evidence="1">Belongs to the bacterial solute-binding protein 5 family.</text>
</comment>
<gene>
    <name evidence="5" type="ORF">QQ44_12020</name>
</gene>
<evidence type="ECO:0000313" key="5">
    <source>
        <dbReference type="EMBL" id="KHO26412.1"/>
    </source>
</evidence>
<dbReference type="PANTHER" id="PTHR30290">
    <property type="entry name" value="PERIPLASMIC BINDING COMPONENT OF ABC TRANSPORTER"/>
    <property type="match status" value="1"/>
</dbReference>